<comment type="caution">
    <text evidence="2">The sequence shown here is derived from an EMBL/GenBank/DDBJ whole genome shotgun (WGS) entry which is preliminary data.</text>
</comment>
<evidence type="ECO:0000313" key="3">
    <source>
        <dbReference type="Proteomes" id="UP000694287"/>
    </source>
</evidence>
<gene>
    <name evidence="2" type="ORF">I4I81_00945</name>
</gene>
<evidence type="ECO:0000256" key="1">
    <source>
        <dbReference type="SAM" id="Coils"/>
    </source>
</evidence>
<accession>A0ABS6ULZ5</accession>
<reference evidence="2 3" key="1">
    <citation type="submission" date="2020-11" db="EMBL/GenBank/DDBJ databases">
        <title>Pseudonocardia abyssalis sp. nov. and Pseudonocardia oceani sp. nov., description and phylogenomic analysis of two novel actinomycetes isolated from the deep Southern Ocean.</title>
        <authorList>
            <person name="Parra J."/>
        </authorList>
    </citation>
    <scope>NUCLEOTIDE SEQUENCE [LARGE SCALE GENOMIC DNA]</scope>
    <source>
        <strain evidence="2 3">KRD-168</strain>
    </source>
</reference>
<name>A0ABS6ULZ5_9PSEU</name>
<sequence length="122" mass="13580">MEDLTIVVGTADAAALHDSYADLSRRLDEADAQIDAIADELARFDDDQDDERQHLLAELDRLDIGRNVLLGWVSAFYAAYVFALRGTDTPWLDRTARTATQFVDASGCVVRPLAPARMRGRR</sequence>
<protein>
    <submittedName>
        <fullName evidence="2">Uncharacterized protein</fullName>
    </submittedName>
</protein>
<dbReference type="RefSeq" id="WP_218603437.1">
    <property type="nucleotide sequence ID" value="NZ_JADQDJ010000129.1"/>
</dbReference>
<feature type="coiled-coil region" evidence="1">
    <location>
        <begin position="13"/>
        <end position="47"/>
    </location>
</feature>
<evidence type="ECO:0000313" key="2">
    <source>
        <dbReference type="EMBL" id="MBW0132824.1"/>
    </source>
</evidence>
<proteinExistence type="predicted"/>
<keyword evidence="1" id="KW-0175">Coiled coil</keyword>
<dbReference type="EMBL" id="JADQDK010000001">
    <property type="protein sequence ID" value="MBW0132824.1"/>
    <property type="molecule type" value="Genomic_DNA"/>
</dbReference>
<keyword evidence="3" id="KW-1185">Reference proteome</keyword>
<organism evidence="2 3">
    <name type="scientific">Pseudonocardia abyssalis</name>
    <dbReference type="NCBI Taxonomy" id="2792008"/>
    <lineage>
        <taxon>Bacteria</taxon>
        <taxon>Bacillati</taxon>
        <taxon>Actinomycetota</taxon>
        <taxon>Actinomycetes</taxon>
        <taxon>Pseudonocardiales</taxon>
        <taxon>Pseudonocardiaceae</taxon>
        <taxon>Pseudonocardia</taxon>
    </lineage>
</organism>
<dbReference type="Proteomes" id="UP000694287">
    <property type="component" value="Unassembled WGS sequence"/>
</dbReference>